<dbReference type="EC" id="2.3.1.61" evidence="4 11"/>
<dbReference type="PROSITE" id="PS50968">
    <property type="entry name" value="BIOTINYL_LIPOYL"/>
    <property type="match status" value="1"/>
</dbReference>
<feature type="domain" description="Peripheral subunit-binding (PSBD)" evidence="14">
    <location>
        <begin position="126"/>
        <end position="163"/>
    </location>
</feature>
<evidence type="ECO:0000259" key="14">
    <source>
        <dbReference type="PROSITE" id="PS51826"/>
    </source>
</evidence>
<evidence type="ECO:0000256" key="10">
    <source>
        <dbReference type="ARBA" id="ARBA00052761"/>
    </source>
</evidence>
<evidence type="ECO:0000256" key="12">
    <source>
        <dbReference type="SAM" id="MobiDB-lite"/>
    </source>
</evidence>
<dbReference type="OrthoDB" id="9805770at2"/>
<evidence type="ECO:0000256" key="8">
    <source>
        <dbReference type="ARBA" id="ARBA00022823"/>
    </source>
</evidence>
<dbReference type="InterPro" id="IPR003016">
    <property type="entry name" value="2-oxoA_DH_lipoyl-BS"/>
</dbReference>
<feature type="domain" description="Lipoyl-binding" evidence="13">
    <location>
        <begin position="3"/>
        <end position="77"/>
    </location>
</feature>
<dbReference type="Pfam" id="PF02817">
    <property type="entry name" value="E3_binding"/>
    <property type="match status" value="1"/>
</dbReference>
<dbReference type="PANTHER" id="PTHR43416">
    <property type="entry name" value="DIHYDROLIPOYLLYSINE-RESIDUE SUCCINYLTRANSFERASE COMPONENT OF 2-OXOGLUTARATE DEHYDROGENASE COMPLEX, MITOCHONDRIAL-RELATED"/>
    <property type="match status" value="1"/>
</dbReference>
<keyword evidence="9 11" id="KW-0012">Acyltransferase</keyword>
<dbReference type="PANTHER" id="PTHR43416:SF5">
    <property type="entry name" value="DIHYDROLIPOYLLYSINE-RESIDUE SUCCINYLTRANSFERASE COMPONENT OF 2-OXOGLUTARATE DEHYDROGENASE COMPLEX, MITOCHONDRIAL"/>
    <property type="match status" value="1"/>
</dbReference>
<evidence type="ECO:0000256" key="3">
    <source>
        <dbReference type="ARBA" id="ARBA00007317"/>
    </source>
</evidence>
<keyword evidence="16" id="KW-1185">Reference proteome</keyword>
<comment type="cofactor">
    <cofactor evidence="11">
        <name>(R)-lipoate</name>
        <dbReference type="ChEBI" id="CHEBI:83088"/>
    </cofactor>
    <text evidence="11">Binds 1 lipoyl cofactor covalently.</text>
</comment>
<dbReference type="SUPFAM" id="SSF47005">
    <property type="entry name" value="Peripheral subunit-binding domain of 2-oxo acid dehydrogenase complex"/>
    <property type="match status" value="1"/>
</dbReference>
<dbReference type="Pfam" id="PF00364">
    <property type="entry name" value="Biotin_lipoyl"/>
    <property type="match status" value="1"/>
</dbReference>
<feature type="compositionally biased region" description="Low complexity" evidence="12">
    <location>
        <begin position="187"/>
        <end position="197"/>
    </location>
</feature>
<dbReference type="InterPro" id="IPR023213">
    <property type="entry name" value="CAT-like_dom_sf"/>
</dbReference>
<evidence type="ECO:0000256" key="7">
    <source>
        <dbReference type="ARBA" id="ARBA00022679"/>
    </source>
</evidence>
<dbReference type="Pfam" id="PF00198">
    <property type="entry name" value="2-oxoacid_dh"/>
    <property type="match status" value="1"/>
</dbReference>
<dbReference type="PROSITE" id="PS51826">
    <property type="entry name" value="PSBD"/>
    <property type="match status" value="1"/>
</dbReference>
<evidence type="ECO:0000256" key="5">
    <source>
        <dbReference type="ARBA" id="ARBA00019511"/>
    </source>
</evidence>
<comment type="pathway">
    <text evidence="2 11">Amino-acid degradation; L-lysine degradation via saccharopine pathway; glutaryl-CoA from L-lysine: step 6/6.</text>
</comment>
<comment type="function">
    <text evidence="1 11">E2 component of the 2-oxoglutarate dehydrogenase (OGDH) complex which catalyzes the second step in the conversion of 2-oxoglutarate to succinyl-CoA and CO(2).</text>
</comment>
<dbReference type="SUPFAM" id="SSF51230">
    <property type="entry name" value="Single hybrid motif"/>
    <property type="match status" value="1"/>
</dbReference>
<dbReference type="InterPro" id="IPR006255">
    <property type="entry name" value="SucB"/>
</dbReference>
<dbReference type="NCBIfam" id="NF004309">
    <property type="entry name" value="PRK05704.1"/>
    <property type="match status" value="1"/>
</dbReference>
<protein>
    <recommendedName>
        <fullName evidence="5 11">Dihydrolipoyllysine-residue succinyltransferase component of 2-oxoglutarate dehydrogenase complex</fullName>
        <ecNumber evidence="4 11">2.3.1.61</ecNumber>
    </recommendedName>
    <alternativeName>
        <fullName evidence="11">2-oxoglutarate dehydrogenase complex component E2</fullName>
    </alternativeName>
</protein>
<reference evidence="15 16" key="1">
    <citation type="journal article" date="2014" name="Int. J. Syst. Evol. Microbiol.">
        <title>Phaeodactylibacter xiamenensis gen. nov., sp. nov., a member of the family Saprospiraceae isolated from the marine alga Phaeodactylum tricornutum.</title>
        <authorList>
            <person name="Chen Z.Jr."/>
            <person name="Lei X."/>
            <person name="Lai Q."/>
            <person name="Li Y."/>
            <person name="Zhang B."/>
            <person name="Zhang J."/>
            <person name="Zhang H."/>
            <person name="Yang L."/>
            <person name="Zheng W."/>
            <person name="Tian Y."/>
            <person name="Yu Z."/>
            <person name="Xu H.Jr."/>
            <person name="Zheng T."/>
        </authorList>
    </citation>
    <scope>NUCLEOTIDE SEQUENCE [LARGE SCALE GENOMIC DNA]</scope>
    <source>
        <strain evidence="15 16">KD52</strain>
    </source>
</reference>
<dbReference type="Gene3D" id="4.10.320.10">
    <property type="entry name" value="E3-binding domain"/>
    <property type="match status" value="1"/>
</dbReference>
<feature type="compositionally biased region" description="Basic and acidic residues" evidence="12">
    <location>
        <begin position="148"/>
        <end position="167"/>
    </location>
</feature>
<dbReference type="UniPathway" id="UPA00868">
    <property type="reaction ID" value="UER00840"/>
</dbReference>
<feature type="compositionally biased region" description="Basic and acidic residues" evidence="12">
    <location>
        <begin position="96"/>
        <end position="111"/>
    </location>
</feature>
<feature type="region of interest" description="Disordered" evidence="12">
    <location>
        <begin position="80"/>
        <end position="210"/>
    </location>
</feature>
<evidence type="ECO:0000313" key="16">
    <source>
        <dbReference type="Proteomes" id="UP000029736"/>
    </source>
</evidence>
<evidence type="ECO:0000256" key="6">
    <source>
        <dbReference type="ARBA" id="ARBA00022532"/>
    </source>
</evidence>
<dbReference type="InterPro" id="IPR050537">
    <property type="entry name" value="2-oxoacid_dehydrogenase"/>
</dbReference>
<dbReference type="InterPro" id="IPR001078">
    <property type="entry name" value="2-oxoacid_DH_actylTfrase"/>
</dbReference>
<gene>
    <name evidence="15" type="ORF">IX84_10870</name>
</gene>
<sequence length="431" mass="46614">MSVVEMKVPTIGESVTEVTLSQWLIADGDYVELDQPICEFESDKATLEFPAEASGKLIHVAAEDDDLEIGALVAKIDTSVSKESGGGDAPKGNAPAKEEPAPEKEETKEPATAEASESEDSYAAGHPSPAAAKILKENDIDPQAVKGTGKDGRITKDDAQKAVEAKKQAPAPSPAPAKEAPAKEAPAKQVVFSSSENFSRETSSKKMSRMRRTIAKRLVSAKNETAMLTTFNEVDLTEVMKLRKTYQERFVEKYGIKLGFMSLFAKACAKALMEMPDVNAKLDGDNLVYHDYADVSIAVSTPNGLVVPPVHNVESLSFAEIEYKIKELAIKARDGKLTLEEMSGGTFTITNGGIFGSLLSTPILNEPQSAILGMHGIKNRPMAIDGEVKIRPMMYLALSYDHRVIDGSTSVTFLVKVKEYIEDPVSMLLDL</sequence>
<organism evidence="15 16">
    <name type="scientific">Phaeodactylibacter xiamenensis</name>
    <dbReference type="NCBI Taxonomy" id="1524460"/>
    <lineage>
        <taxon>Bacteria</taxon>
        <taxon>Pseudomonadati</taxon>
        <taxon>Bacteroidota</taxon>
        <taxon>Saprospiria</taxon>
        <taxon>Saprospirales</taxon>
        <taxon>Haliscomenobacteraceae</taxon>
        <taxon>Phaeodactylibacter</taxon>
    </lineage>
</organism>
<comment type="similarity">
    <text evidence="3 11">Belongs to the 2-oxoacid dehydrogenase family.</text>
</comment>
<evidence type="ECO:0000256" key="9">
    <source>
        <dbReference type="ARBA" id="ARBA00023315"/>
    </source>
</evidence>
<dbReference type="PROSITE" id="PS00189">
    <property type="entry name" value="LIPOYL"/>
    <property type="match status" value="1"/>
</dbReference>
<keyword evidence="8 11" id="KW-0450">Lipoyl</keyword>
<dbReference type="InterPro" id="IPR000089">
    <property type="entry name" value="Biotin_lipoyl"/>
</dbReference>
<dbReference type="EMBL" id="JPOS01000020">
    <property type="protein sequence ID" value="KGE88296.1"/>
    <property type="molecule type" value="Genomic_DNA"/>
</dbReference>
<dbReference type="SUPFAM" id="SSF52777">
    <property type="entry name" value="CoA-dependent acyltransferases"/>
    <property type="match status" value="1"/>
</dbReference>
<dbReference type="InterPro" id="IPR036625">
    <property type="entry name" value="E3-bd_dom_sf"/>
</dbReference>
<dbReference type="GO" id="GO:0006099">
    <property type="term" value="P:tricarboxylic acid cycle"/>
    <property type="evidence" value="ECO:0007669"/>
    <property type="project" value="UniProtKB-UniRule"/>
</dbReference>
<evidence type="ECO:0000256" key="11">
    <source>
        <dbReference type="RuleBase" id="RU361138"/>
    </source>
</evidence>
<dbReference type="Gene3D" id="2.40.50.100">
    <property type="match status" value="1"/>
</dbReference>
<evidence type="ECO:0000259" key="13">
    <source>
        <dbReference type="PROSITE" id="PS50968"/>
    </source>
</evidence>
<dbReference type="InterPro" id="IPR004167">
    <property type="entry name" value="PSBD"/>
</dbReference>
<dbReference type="Gene3D" id="3.30.559.10">
    <property type="entry name" value="Chloramphenicol acetyltransferase-like domain"/>
    <property type="match status" value="1"/>
</dbReference>
<accession>A0A098S857</accession>
<dbReference type="GO" id="GO:0005829">
    <property type="term" value="C:cytosol"/>
    <property type="evidence" value="ECO:0007669"/>
    <property type="project" value="TreeGrafter"/>
</dbReference>
<dbReference type="NCBIfam" id="TIGR01347">
    <property type="entry name" value="sucB"/>
    <property type="match status" value="1"/>
</dbReference>
<dbReference type="AlphaFoldDB" id="A0A098S857"/>
<dbReference type="GO" id="GO:0033512">
    <property type="term" value="P:L-lysine catabolic process to acetyl-CoA via saccharopine"/>
    <property type="evidence" value="ECO:0007669"/>
    <property type="project" value="UniProtKB-UniRule"/>
</dbReference>
<dbReference type="FunFam" id="3.30.559.10:FF:000007">
    <property type="entry name" value="Dihydrolipoamide acetyltransferase component of pyruvate dehydrogenase complex"/>
    <property type="match status" value="1"/>
</dbReference>
<proteinExistence type="inferred from homology"/>
<dbReference type="GO" id="GO:0004149">
    <property type="term" value="F:dihydrolipoyllysine-residue succinyltransferase activity"/>
    <property type="evidence" value="ECO:0007669"/>
    <property type="project" value="UniProtKB-UniRule"/>
</dbReference>
<comment type="caution">
    <text evidence="15">The sequence shown here is derived from an EMBL/GenBank/DDBJ whole genome shotgun (WGS) entry which is preliminary data.</text>
</comment>
<evidence type="ECO:0000313" key="15">
    <source>
        <dbReference type="EMBL" id="KGE88296.1"/>
    </source>
</evidence>
<evidence type="ECO:0000256" key="2">
    <source>
        <dbReference type="ARBA" id="ARBA00005145"/>
    </source>
</evidence>
<dbReference type="RefSeq" id="WP_044219703.1">
    <property type="nucleotide sequence ID" value="NZ_JBKAGJ010000007.1"/>
</dbReference>
<name>A0A098S857_9BACT</name>
<dbReference type="GO" id="GO:0045252">
    <property type="term" value="C:oxoglutarate dehydrogenase complex"/>
    <property type="evidence" value="ECO:0007669"/>
    <property type="project" value="UniProtKB-UniRule"/>
</dbReference>
<evidence type="ECO:0000256" key="4">
    <source>
        <dbReference type="ARBA" id="ARBA00012945"/>
    </source>
</evidence>
<comment type="catalytic activity">
    <reaction evidence="10 11">
        <text>N(6)-[(R)-dihydrolipoyl]-L-lysyl-[protein] + succinyl-CoA = N(6)-[(R)-S(8)-succinyldihydrolipoyl]-L-lysyl-[protein] + CoA</text>
        <dbReference type="Rhea" id="RHEA:15213"/>
        <dbReference type="Rhea" id="RHEA-COMP:10475"/>
        <dbReference type="Rhea" id="RHEA-COMP:20092"/>
        <dbReference type="ChEBI" id="CHEBI:57287"/>
        <dbReference type="ChEBI" id="CHEBI:57292"/>
        <dbReference type="ChEBI" id="CHEBI:83100"/>
        <dbReference type="ChEBI" id="CHEBI:83120"/>
        <dbReference type="EC" id="2.3.1.61"/>
    </reaction>
</comment>
<dbReference type="STRING" id="1524460.IX84_10870"/>
<dbReference type="CDD" id="cd06849">
    <property type="entry name" value="lipoyl_domain"/>
    <property type="match status" value="1"/>
</dbReference>
<evidence type="ECO:0000256" key="1">
    <source>
        <dbReference type="ARBA" id="ARBA00004052"/>
    </source>
</evidence>
<dbReference type="Proteomes" id="UP000029736">
    <property type="component" value="Unassembled WGS sequence"/>
</dbReference>
<dbReference type="InterPro" id="IPR011053">
    <property type="entry name" value="Single_hybrid_motif"/>
</dbReference>
<keyword evidence="7 11" id="KW-0808">Transferase</keyword>
<keyword evidence="6 11" id="KW-0816">Tricarboxylic acid cycle</keyword>